<dbReference type="GO" id="GO:0016651">
    <property type="term" value="F:oxidoreductase activity, acting on NAD(P)H"/>
    <property type="evidence" value="ECO:0007669"/>
    <property type="project" value="InterPro"/>
</dbReference>
<dbReference type="SUPFAM" id="SSF51735">
    <property type="entry name" value="NAD(P)-binding Rossmann-fold domains"/>
    <property type="match status" value="1"/>
</dbReference>
<proteinExistence type="predicted"/>
<dbReference type="SMART" id="SM00829">
    <property type="entry name" value="PKS_ER"/>
    <property type="match status" value="1"/>
</dbReference>
<dbReference type="VEuPathDB" id="FungiDB:CNB00160"/>
<dbReference type="InterPro" id="IPR036291">
    <property type="entry name" value="NAD(P)-bd_dom_sf"/>
</dbReference>
<dbReference type="PaxDb" id="214684-Q5KMX5"/>
<dbReference type="eggNOG" id="KOG1198">
    <property type="taxonomic scope" value="Eukaryota"/>
</dbReference>
<dbReference type="Pfam" id="PF00107">
    <property type="entry name" value="ADH_zinc_N"/>
    <property type="match status" value="1"/>
</dbReference>
<dbReference type="Gene3D" id="3.40.50.720">
    <property type="entry name" value="NAD(P)-binding Rossmann-like Domain"/>
    <property type="match status" value="1"/>
</dbReference>
<reference evidence="2 3" key="1">
    <citation type="journal article" date="2005" name="Science">
        <title>The genome of the basidiomycetous yeast and human pathogen Cryptococcus neoformans.</title>
        <authorList>
            <person name="Loftus B.J."/>
            <person name="Fung E."/>
            <person name="Roncaglia P."/>
            <person name="Rowley D."/>
            <person name="Amedeo P."/>
            <person name="Bruno D."/>
            <person name="Vamathevan J."/>
            <person name="Miranda M."/>
            <person name="Anderson I.J."/>
            <person name="Fraser J.A."/>
            <person name="Allen J.E."/>
            <person name="Bosdet I.E."/>
            <person name="Brent M.R."/>
            <person name="Chiu R."/>
            <person name="Doering T.L."/>
            <person name="Donlin M.J."/>
            <person name="D'Souza C.A."/>
            <person name="Fox D.S."/>
            <person name="Grinberg V."/>
            <person name="Fu J."/>
            <person name="Fukushima M."/>
            <person name="Haas B.J."/>
            <person name="Huang J.C."/>
            <person name="Janbon G."/>
            <person name="Jones S.J."/>
            <person name="Koo H.L."/>
            <person name="Krzywinski M.I."/>
            <person name="Kwon-Chung J.K."/>
            <person name="Lengeler K.B."/>
            <person name="Maiti R."/>
            <person name="Marra M.A."/>
            <person name="Marra R.E."/>
            <person name="Mathewson C.A."/>
            <person name="Mitchell T.G."/>
            <person name="Pertea M."/>
            <person name="Riggs F.R."/>
            <person name="Salzberg S.L."/>
            <person name="Schein J.E."/>
            <person name="Shvartsbeyn A."/>
            <person name="Shin H."/>
            <person name="Shumway M."/>
            <person name="Specht C.A."/>
            <person name="Suh B.B."/>
            <person name="Tenney A."/>
            <person name="Utterback T.R."/>
            <person name="Wickes B.L."/>
            <person name="Wortman J.R."/>
            <person name="Wye N.H."/>
            <person name="Kronstad J.W."/>
            <person name="Lodge J.K."/>
            <person name="Heitman J."/>
            <person name="Davis R.W."/>
            <person name="Fraser C.M."/>
            <person name="Hyman R.W."/>
        </authorList>
    </citation>
    <scope>NUCLEOTIDE SEQUENCE [LARGE SCALE GENOMIC DNA]</scope>
    <source>
        <strain evidence="3">JEC21 / ATCC MYA-565</strain>
    </source>
</reference>
<dbReference type="InterPro" id="IPR013154">
    <property type="entry name" value="ADH-like_N"/>
</dbReference>
<sequence length="359" mass="38517">MASTEIPTTMRAWTQNESNWISISNVPVPPVEDNHVLVKVQYVAQNPTDWKSALYISPPGVIVGCDYAGTVIKLGPNLKTPLKIGDKIAGCVKGGSSNAEGSYAQYAVVESDMCFVVPEGIPLEEAATFGIGYMTAAQAVVYSQGKALPPGDTKVSGNSWYIVYGASASVGLFATSLAKALGYRVLGICSPHSFSLVKSYGADATIDYHNQSQAISEALDLTDGGVEFALDAISEGDSFRNIVKMMGQRGKQLNVMLPVPDDVRKINPELKIEFTGVRTLWGAEFKFGLRDSEKSTWPADPNGRVFGEELFRKTPELVAKYGIKPNPVKIRGGFEDIGAGLEDLKDGKVSGQKLVLKVA</sequence>
<dbReference type="InterPro" id="IPR013149">
    <property type="entry name" value="ADH-like_C"/>
</dbReference>
<dbReference type="Gene3D" id="3.90.180.10">
    <property type="entry name" value="Medium-chain alcohol dehydrogenases, catalytic domain"/>
    <property type="match status" value="1"/>
</dbReference>
<dbReference type="InterPro" id="IPR020843">
    <property type="entry name" value="ER"/>
</dbReference>
<dbReference type="SUPFAM" id="SSF50129">
    <property type="entry name" value="GroES-like"/>
    <property type="match status" value="1"/>
</dbReference>
<dbReference type="FunCoup" id="Q5KMX5">
    <property type="interactions" value="9"/>
</dbReference>
<dbReference type="CDD" id="cd08249">
    <property type="entry name" value="enoyl_reductase_like"/>
    <property type="match status" value="1"/>
</dbReference>
<dbReference type="InterPro" id="IPR011032">
    <property type="entry name" value="GroES-like_sf"/>
</dbReference>
<dbReference type="PANTHER" id="PTHR45348">
    <property type="entry name" value="HYPOTHETICAL OXIDOREDUCTASE (EUROFUNG)"/>
    <property type="match status" value="1"/>
</dbReference>
<dbReference type="STRING" id="214684.Q5KMX5"/>
<evidence type="ECO:0000259" key="1">
    <source>
        <dbReference type="SMART" id="SM00829"/>
    </source>
</evidence>
<dbReference type="KEGG" id="cne:CNB00160"/>
<feature type="domain" description="Enoyl reductase (ER)" evidence="1">
    <location>
        <begin position="16"/>
        <end position="356"/>
    </location>
</feature>
<dbReference type="Pfam" id="PF08240">
    <property type="entry name" value="ADH_N"/>
    <property type="match status" value="1"/>
</dbReference>
<dbReference type="GeneID" id="3255576"/>
<keyword evidence="3" id="KW-1185">Reference proteome</keyword>
<dbReference type="HOGENOM" id="CLU_026673_16_7_1"/>
<protein>
    <submittedName>
        <fullName evidence="2">Dehydrogenase, putative</fullName>
    </submittedName>
</protein>
<organism evidence="2 3">
    <name type="scientific">Cryptococcus deneoformans (strain JEC21 / ATCC MYA-565)</name>
    <name type="common">Cryptococcus neoformans var. neoformans serotype D</name>
    <dbReference type="NCBI Taxonomy" id="214684"/>
    <lineage>
        <taxon>Eukaryota</taxon>
        <taxon>Fungi</taxon>
        <taxon>Dikarya</taxon>
        <taxon>Basidiomycota</taxon>
        <taxon>Agaricomycotina</taxon>
        <taxon>Tremellomycetes</taxon>
        <taxon>Tremellales</taxon>
        <taxon>Cryptococcaceae</taxon>
        <taxon>Cryptococcus</taxon>
        <taxon>Cryptococcus neoformans species complex</taxon>
    </lineage>
</organism>
<evidence type="ECO:0000313" key="3">
    <source>
        <dbReference type="Proteomes" id="UP000002149"/>
    </source>
</evidence>
<accession>Q5KMX5</accession>
<evidence type="ECO:0000313" key="2">
    <source>
        <dbReference type="EMBL" id="AAW41690.2"/>
    </source>
</evidence>
<dbReference type="EMBL" id="AE017342">
    <property type="protein sequence ID" value="AAW41690.2"/>
    <property type="molecule type" value="Genomic_DNA"/>
</dbReference>
<accession>Q55X09</accession>
<dbReference type="PANTHER" id="PTHR45348:SF7">
    <property type="entry name" value="ZINC BINDING OXIDOREDUCTASE, PUTATIVE-RELATED"/>
    <property type="match status" value="1"/>
</dbReference>
<dbReference type="OrthoDB" id="10257049at2759"/>
<dbReference type="Proteomes" id="UP000002149">
    <property type="component" value="Chromosome 2"/>
</dbReference>
<dbReference type="RefSeq" id="XP_024512199.1">
    <property type="nucleotide sequence ID" value="XM_024656424.1"/>
</dbReference>
<name>Q5KMX5_CRYD1</name>
<dbReference type="AlphaFoldDB" id="Q5KMX5"/>
<gene>
    <name evidence="2" type="ordered locus">CNB00160</name>
</gene>
<dbReference type="InterPro" id="IPR047122">
    <property type="entry name" value="Trans-enoyl_RdTase-like"/>
</dbReference>
<dbReference type="InParanoid" id="Q5KMX5"/>